<dbReference type="PANTHER" id="PTHR43918:SF4">
    <property type="entry name" value="CARBOXYLIC ESTER HYDROLASE"/>
    <property type="match status" value="1"/>
</dbReference>
<evidence type="ECO:0000256" key="2">
    <source>
        <dbReference type="ARBA" id="ARBA00022487"/>
    </source>
</evidence>
<dbReference type="Proteomes" id="UP000699462">
    <property type="component" value="Unassembled WGS sequence"/>
</dbReference>
<dbReference type="GO" id="GO:0019695">
    <property type="term" value="P:choline metabolic process"/>
    <property type="evidence" value="ECO:0007669"/>
    <property type="project" value="TreeGrafter"/>
</dbReference>
<evidence type="ECO:0000259" key="5">
    <source>
        <dbReference type="Pfam" id="PF00135"/>
    </source>
</evidence>
<sequence length="342" mass="39901">MVVIRRFAKHLGCPNQHAADLITCMRKKSVNELLDAHDAMFDPASYFFVPFPPVLDNHFLPYENGHQFQQMLHLKPTGALMYGVNKNEGSYFLLYAFVNTNNWHGDKTQLPIANREDYLNCLRRPSLASWTERLEMISSDRSFKCPTIKMATAVTNENRISGNRRAQTLPVYFYEFQHRTQSVQWPAWTGTMHGYEIEYVFGIPYSPQFQATYYRFTDEERKLSDMMMTYWANFARTGDPNILPHGKQVMDLNQADGDDGDALLVEPEQKLKQVIDYLTEARLPASLSRSHLISWPQYHNKSSAFLIFKEDPGHLSVGTEPRKRECLFWHRWYPILLQESKQ</sequence>
<feature type="domain" description="Carboxylesterase type B" evidence="5">
    <location>
        <begin position="4"/>
        <end position="310"/>
    </location>
</feature>
<reference evidence="6 7" key="1">
    <citation type="submission" date="2019-07" db="EMBL/GenBank/DDBJ databases">
        <title>Annotation for the trematode Paragonimus westermani.</title>
        <authorList>
            <person name="Choi Y.-J."/>
        </authorList>
    </citation>
    <scope>NUCLEOTIDE SEQUENCE [LARGE SCALE GENOMIC DNA]</scope>
    <source>
        <strain evidence="6">180907_Pwestermani</strain>
    </source>
</reference>
<keyword evidence="3" id="KW-0378">Hydrolase</keyword>
<keyword evidence="7" id="KW-1185">Reference proteome</keyword>
<dbReference type="GO" id="GO:0006581">
    <property type="term" value="P:acetylcholine catabolic process"/>
    <property type="evidence" value="ECO:0007669"/>
    <property type="project" value="TreeGrafter"/>
</dbReference>
<dbReference type="AlphaFoldDB" id="A0A8T0DWR6"/>
<dbReference type="GO" id="GO:0005886">
    <property type="term" value="C:plasma membrane"/>
    <property type="evidence" value="ECO:0007669"/>
    <property type="project" value="TreeGrafter"/>
</dbReference>
<dbReference type="GO" id="GO:0003990">
    <property type="term" value="F:acetylcholinesterase activity"/>
    <property type="evidence" value="ECO:0007669"/>
    <property type="project" value="TreeGrafter"/>
</dbReference>
<gene>
    <name evidence="6" type="ORF">P879_01931</name>
</gene>
<accession>A0A8T0DWR6</accession>
<protein>
    <recommendedName>
        <fullName evidence="5">Carboxylesterase type B domain-containing protein</fullName>
    </recommendedName>
</protein>
<comment type="similarity">
    <text evidence="1">Belongs to the type-B carboxylesterase/lipase family.</text>
</comment>
<evidence type="ECO:0000256" key="4">
    <source>
        <dbReference type="ARBA" id="ARBA00023157"/>
    </source>
</evidence>
<evidence type="ECO:0000256" key="1">
    <source>
        <dbReference type="ARBA" id="ARBA00005964"/>
    </source>
</evidence>
<dbReference type="InterPro" id="IPR029058">
    <property type="entry name" value="AB_hydrolase_fold"/>
</dbReference>
<evidence type="ECO:0000256" key="3">
    <source>
        <dbReference type="ARBA" id="ARBA00022801"/>
    </source>
</evidence>
<dbReference type="Pfam" id="PF00135">
    <property type="entry name" value="COesterase"/>
    <property type="match status" value="1"/>
</dbReference>
<name>A0A8T0DWR6_9TREM</name>
<evidence type="ECO:0000313" key="6">
    <source>
        <dbReference type="EMBL" id="KAF8571147.1"/>
    </source>
</evidence>
<dbReference type="SUPFAM" id="SSF53474">
    <property type="entry name" value="alpha/beta-Hydrolases"/>
    <property type="match status" value="1"/>
</dbReference>
<comment type="caution">
    <text evidence="6">The sequence shown here is derived from an EMBL/GenBank/DDBJ whole genome shotgun (WGS) entry which is preliminary data.</text>
</comment>
<keyword evidence="2" id="KW-0719">Serine esterase</keyword>
<dbReference type="InterPro" id="IPR050654">
    <property type="entry name" value="AChE-related_enzymes"/>
</dbReference>
<organism evidence="6 7">
    <name type="scientific">Paragonimus westermani</name>
    <dbReference type="NCBI Taxonomy" id="34504"/>
    <lineage>
        <taxon>Eukaryota</taxon>
        <taxon>Metazoa</taxon>
        <taxon>Spiralia</taxon>
        <taxon>Lophotrochozoa</taxon>
        <taxon>Platyhelminthes</taxon>
        <taxon>Trematoda</taxon>
        <taxon>Digenea</taxon>
        <taxon>Plagiorchiida</taxon>
        <taxon>Troglotremata</taxon>
        <taxon>Troglotrematidae</taxon>
        <taxon>Paragonimus</taxon>
    </lineage>
</organism>
<proteinExistence type="inferred from homology"/>
<dbReference type="OrthoDB" id="9000293at2759"/>
<dbReference type="EMBL" id="JTDF01000683">
    <property type="protein sequence ID" value="KAF8571147.1"/>
    <property type="molecule type" value="Genomic_DNA"/>
</dbReference>
<dbReference type="InterPro" id="IPR002018">
    <property type="entry name" value="CarbesteraseB"/>
</dbReference>
<dbReference type="PRINTS" id="PR00878">
    <property type="entry name" value="CHOLNESTRASE"/>
</dbReference>
<evidence type="ECO:0000313" key="7">
    <source>
        <dbReference type="Proteomes" id="UP000699462"/>
    </source>
</evidence>
<dbReference type="PANTHER" id="PTHR43918">
    <property type="entry name" value="ACETYLCHOLINESTERASE"/>
    <property type="match status" value="1"/>
</dbReference>
<dbReference type="GO" id="GO:0005615">
    <property type="term" value="C:extracellular space"/>
    <property type="evidence" value="ECO:0007669"/>
    <property type="project" value="TreeGrafter"/>
</dbReference>
<dbReference type="InterPro" id="IPR000997">
    <property type="entry name" value="Cholinesterase"/>
</dbReference>
<keyword evidence="4" id="KW-1015">Disulfide bond</keyword>
<dbReference type="Gene3D" id="3.40.50.1820">
    <property type="entry name" value="alpha/beta hydrolase"/>
    <property type="match status" value="1"/>
</dbReference>